<dbReference type="Proteomes" id="UP000298347">
    <property type="component" value="Unassembled WGS sequence"/>
</dbReference>
<accession>A0A4Z0GR78</accession>
<name>A0A4Z0GR78_9BACL</name>
<reference evidence="3 4" key="1">
    <citation type="journal article" date="2015" name="Int. J. Syst. Evol. Microbiol.">
        <title>Sporolactobacillus shoreae sp. nov. and Sporolactobacillus spathodeae sp. nov., two spore-forming lactic acid bacteria isolated from tree barks in Thailand.</title>
        <authorList>
            <person name="Thamacharoensuk T."/>
            <person name="Kitahara M."/>
            <person name="Ohkuma M."/>
            <person name="Thongchul N."/>
            <person name="Tanasupawat S."/>
        </authorList>
    </citation>
    <scope>NUCLEOTIDE SEQUENCE [LARGE SCALE GENOMIC DNA]</scope>
    <source>
        <strain evidence="3 4">BK92</strain>
    </source>
</reference>
<keyword evidence="1" id="KW-0812">Transmembrane</keyword>
<keyword evidence="4" id="KW-1185">Reference proteome</keyword>
<keyword evidence="1" id="KW-0472">Membrane</keyword>
<dbReference type="Pfam" id="PF09648">
    <property type="entry name" value="YycI"/>
    <property type="match status" value="1"/>
</dbReference>
<comment type="caution">
    <text evidence="3">The sequence shown here is derived from an EMBL/GenBank/DDBJ whole genome shotgun (WGS) entry which is preliminary data.</text>
</comment>
<dbReference type="EMBL" id="SRJD01000006">
    <property type="protein sequence ID" value="TGA98682.1"/>
    <property type="molecule type" value="Genomic_DNA"/>
</dbReference>
<evidence type="ECO:0000313" key="4">
    <source>
        <dbReference type="Proteomes" id="UP000298347"/>
    </source>
</evidence>
<evidence type="ECO:0000259" key="2">
    <source>
        <dbReference type="Pfam" id="PF09648"/>
    </source>
</evidence>
<dbReference type="RefSeq" id="WP_135348159.1">
    <property type="nucleotide sequence ID" value="NZ_SRJD01000006.1"/>
</dbReference>
<protein>
    <recommendedName>
        <fullName evidence="2">Regulatory protein YycH-like domain-containing protein</fullName>
    </recommendedName>
</protein>
<dbReference type="AlphaFoldDB" id="A0A4Z0GR78"/>
<dbReference type="GO" id="GO:0016020">
    <property type="term" value="C:membrane"/>
    <property type="evidence" value="ECO:0007669"/>
    <property type="project" value="InterPro"/>
</dbReference>
<feature type="domain" description="Regulatory protein YycH-like" evidence="2">
    <location>
        <begin position="49"/>
        <end position="260"/>
    </location>
</feature>
<organism evidence="3 4">
    <name type="scientific">Sporolactobacillus shoreae</name>
    <dbReference type="NCBI Taxonomy" id="1465501"/>
    <lineage>
        <taxon>Bacteria</taxon>
        <taxon>Bacillati</taxon>
        <taxon>Bacillota</taxon>
        <taxon>Bacilli</taxon>
        <taxon>Bacillales</taxon>
        <taxon>Sporolactobacillaceae</taxon>
        <taxon>Sporolactobacillus</taxon>
    </lineage>
</organism>
<keyword evidence="1" id="KW-1133">Transmembrane helix</keyword>
<evidence type="ECO:0000313" key="3">
    <source>
        <dbReference type="EMBL" id="TGA98682.1"/>
    </source>
</evidence>
<proteinExistence type="predicted"/>
<dbReference type="OrthoDB" id="2388036at2"/>
<feature type="transmembrane region" description="Helical" evidence="1">
    <location>
        <begin position="6"/>
        <end position="27"/>
    </location>
</feature>
<evidence type="ECO:0000256" key="1">
    <source>
        <dbReference type="SAM" id="Phobius"/>
    </source>
</evidence>
<gene>
    <name evidence="3" type="ORF">E4665_07425</name>
</gene>
<dbReference type="InterPro" id="IPR018604">
    <property type="entry name" value="YycI-like"/>
</dbReference>
<sequence length="268" mass="29923">MNWSKTKSIFIVCFLLLDAFLVFELYVRQQDQGVEKLDESPGTHNTFRISTTIPPTPQNVTFLRGSRVDFSKEKNTIAGMIASGNGSPGQKISIDDQGMQLHGTLASPIAGDMNNADLQKAILSLVYKGQSYTYWKNDPKARTVNFVQLYNDRPVFISKRSNIQMLSFTISQKRAVGYQQSYFQFKRSNYVDIISADKAISNLGENTDLLDSERPIIKTVELGYVNLVSDAGADPLIFIPAWHIVVQTGKGSQEYFVNAMSGNVQTLN</sequence>
<dbReference type="Gene3D" id="2.40.128.690">
    <property type="entry name" value="YycH protein, domain 3-like"/>
    <property type="match status" value="1"/>
</dbReference>